<dbReference type="NCBIfam" id="TIGR01509">
    <property type="entry name" value="HAD-SF-IA-v3"/>
    <property type="match status" value="1"/>
</dbReference>
<keyword evidence="6" id="KW-0413">Isomerase</keyword>
<keyword evidence="12" id="KW-1185">Reference proteome</keyword>
<dbReference type="Gene3D" id="3.40.50.1000">
    <property type="entry name" value="HAD superfamily/HAD-like"/>
    <property type="match status" value="1"/>
</dbReference>
<dbReference type="InterPro" id="IPR036412">
    <property type="entry name" value="HAD-like_sf"/>
</dbReference>
<comment type="catalytic activity">
    <reaction evidence="8">
        <text>beta-D-glucose 1-phosphate = beta-D-glucose 6-phosphate</text>
        <dbReference type="Rhea" id="RHEA:20113"/>
        <dbReference type="ChEBI" id="CHEBI:57684"/>
        <dbReference type="ChEBI" id="CHEBI:58247"/>
        <dbReference type="EC" id="5.4.2.6"/>
    </reaction>
</comment>
<name>A0ABS7F4E7_9PROT</name>
<dbReference type="Proteomes" id="UP001519924">
    <property type="component" value="Unassembled WGS sequence"/>
</dbReference>
<evidence type="ECO:0000256" key="9">
    <source>
        <dbReference type="ARBA" id="ARBA00044968"/>
    </source>
</evidence>
<evidence type="ECO:0000256" key="1">
    <source>
        <dbReference type="ARBA" id="ARBA00001946"/>
    </source>
</evidence>
<reference evidence="11 12" key="1">
    <citation type="submission" date="2021-08" db="EMBL/GenBank/DDBJ databases">
        <title>Caldovatus sediminis gen. nov., sp. nov., a moderately thermophilic bacterium isolated from a hot spring.</title>
        <authorList>
            <person name="Hu C.-J."/>
            <person name="Li W.-J."/>
            <person name="Xian W.-D."/>
        </authorList>
    </citation>
    <scope>NUCLEOTIDE SEQUENCE [LARGE SCALE GENOMIC DNA]</scope>
    <source>
        <strain evidence="11 12">SYSU G05006</strain>
    </source>
</reference>
<organism evidence="11 12">
    <name type="scientific">Caldovatus aquaticus</name>
    <dbReference type="NCBI Taxonomy" id="2865671"/>
    <lineage>
        <taxon>Bacteria</taxon>
        <taxon>Pseudomonadati</taxon>
        <taxon>Pseudomonadota</taxon>
        <taxon>Alphaproteobacteria</taxon>
        <taxon>Acetobacterales</taxon>
        <taxon>Roseomonadaceae</taxon>
        <taxon>Caldovatus</taxon>
    </lineage>
</organism>
<comment type="similarity">
    <text evidence="2">Belongs to the HAD-like hydrolase superfamily. CbbY/CbbZ/Gph/YieH family.</text>
</comment>
<keyword evidence="4" id="KW-0479">Metal-binding</keyword>
<dbReference type="Pfam" id="PF00702">
    <property type="entry name" value="Hydrolase"/>
    <property type="match status" value="1"/>
</dbReference>
<protein>
    <recommendedName>
        <fullName evidence="10">Beta-phosphoglucomutase</fullName>
        <ecNumber evidence="9">5.4.2.6</ecNumber>
    </recommendedName>
</protein>
<comment type="cofactor">
    <cofactor evidence="1">
        <name>Mg(2+)</name>
        <dbReference type="ChEBI" id="CHEBI:18420"/>
    </cofactor>
</comment>
<dbReference type="SFLD" id="SFLDS00003">
    <property type="entry name" value="Haloacid_Dehalogenase"/>
    <property type="match status" value="1"/>
</dbReference>
<keyword evidence="11" id="KW-0378">Hydrolase</keyword>
<proteinExistence type="inferred from homology"/>
<dbReference type="SFLD" id="SFLDG01129">
    <property type="entry name" value="C1.5:_HAD__Beta-PGM__Phosphata"/>
    <property type="match status" value="1"/>
</dbReference>
<sequence>MAERSPTRLVLSRRDRDAALFDLDGVLTDTARLHAAAWKTLFDEVLRRHAAATGAPFRPFDAIADYRAFVDGRPREDGVRSFLAARGIVLPEGTDSDPPEALTVAALARRKQALFLAALRREGVAPAPGAAALLAALRRAGIAAAVVSASRNGAEVLAAAGLERLVDLCLDGRDAAALGLPGKPAPDTFLEAARRLGGAPARCVVFEDAPAGVEAARRGGFGLIVGVDRDGQAAAMLRGAGAHAVIRTLAEVAVAA</sequence>
<accession>A0ABS7F4E7</accession>
<keyword evidence="7" id="KW-0119">Carbohydrate metabolism</keyword>
<dbReference type="RefSeq" id="WP_220118233.1">
    <property type="nucleotide sequence ID" value="NZ_JAHZUY010000041.1"/>
</dbReference>
<evidence type="ECO:0000256" key="3">
    <source>
        <dbReference type="ARBA" id="ARBA00022553"/>
    </source>
</evidence>
<keyword evidence="3" id="KW-0597">Phosphoprotein</keyword>
<dbReference type="NCBIfam" id="TIGR02009">
    <property type="entry name" value="PGMB-YQAB-SF"/>
    <property type="match status" value="1"/>
</dbReference>
<evidence type="ECO:0000313" key="11">
    <source>
        <dbReference type="EMBL" id="MBW8270492.1"/>
    </source>
</evidence>
<dbReference type="PANTHER" id="PTHR46193">
    <property type="entry name" value="6-PHOSPHOGLUCONATE PHOSPHATASE"/>
    <property type="match status" value="1"/>
</dbReference>
<dbReference type="InterPro" id="IPR051600">
    <property type="entry name" value="Beta-PGM-like"/>
</dbReference>
<keyword evidence="5" id="KW-0460">Magnesium</keyword>
<evidence type="ECO:0000256" key="7">
    <source>
        <dbReference type="ARBA" id="ARBA00023277"/>
    </source>
</evidence>
<dbReference type="SUPFAM" id="SSF56784">
    <property type="entry name" value="HAD-like"/>
    <property type="match status" value="1"/>
</dbReference>
<gene>
    <name evidence="11" type="ORF">K1J50_13475</name>
</gene>
<dbReference type="InterPro" id="IPR023214">
    <property type="entry name" value="HAD_sf"/>
</dbReference>
<dbReference type="Gene3D" id="1.10.150.240">
    <property type="entry name" value="Putative phosphatase, domain 2"/>
    <property type="match status" value="1"/>
</dbReference>
<dbReference type="GO" id="GO:0016787">
    <property type="term" value="F:hydrolase activity"/>
    <property type="evidence" value="ECO:0007669"/>
    <property type="project" value="UniProtKB-KW"/>
</dbReference>
<dbReference type="InterPro" id="IPR023198">
    <property type="entry name" value="PGP-like_dom2"/>
</dbReference>
<dbReference type="EC" id="5.4.2.6" evidence="9"/>
<dbReference type="EMBL" id="JAHZUY010000041">
    <property type="protein sequence ID" value="MBW8270492.1"/>
    <property type="molecule type" value="Genomic_DNA"/>
</dbReference>
<evidence type="ECO:0000256" key="2">
    <source>
        <dbReference type="ARBA" id="ARBA00006171"/>
    </source>
</evidence>
<evidence type="ECO:0000256" key="10">
    <source>
        <dbReference type="ARBA" id="ARBA00044991"/>
    </source>
</evidence>
<evidence type="ECO:0000256" key="5">
    <source>
        <dbReference type="ARBA" id="ARBA00022842"/>
    </source>
</evidence>
<evidence type="ECO:0000256" key="4">
    <source>
        <dbReference type="ARBA" id="ARBA00022723"/>
    </source>
</evidence>
<evidence type="ECO:0000256" key="8">
    <source>
        <dbReference type="ARBA" id="ARBA00044926"/>
    </source>
</evidence>
<dbReference type="PANTHER" id="PTHR46193:SF18">
    <property type="entry name" value="HEXITOL PHOSPHATASE B"/>
    <property type="match status" value="1"/>
</dbReference>
<evidence type="ECO:0000256" key="6">
    <source>
        <dbReference type="ARBA" id="ARBA00023235"/>
    </source>
</evidence>
<dbReference type="InterPro" id="IPR006439">
    <property type="entry name" value="HAD-SF_hydro_IA"/>
</dbReference>
<evidence type="ECO:0000313" key="12">
    <source>
        <dbReference type="Proteomes" id="UP001519924"/>
    </source>
</evidence>
<dbReference type="InterPro" id="IPR010976">
    <property type="entry name" value="B-phosphoglucomutase_hydrolase"/>
</dbReference>
<comment type="caution">
    <text evidence="11">The sequence shown here is derived from an EMBL/GenBank/DDBJ whole genome shotgun (WGS) entry which is preliminary data.</text>
</comment>